<proteinExistence type="inferred from homology"/>
<organism evidence="3 4">
    <name type="scientific">Cichlidogyrus casuarinus</name>
    <dbReference type="NCBI Taxonomy" id="1844966"/>
    <lineage>
        <taxon>Eukaryota</taxon>
        <taxon>Metazoa</taxon>
        <taxon>Spiralia</taxon>
        <taxon>Lophotrochozoa</taxon>
        <taxon>Platyhelminthes</taxon>
        <taxon>Monogenea</taxon>
        <taxon>Monopisthocotylea</taxon>
        <taxon>Dactylogyridea</taxon>
        <taxon>Ancyrocephalidae</taxon>
        <taxon>Cichlidogyrus</taxon>
    </lineage>
</organism>
<evidence type="ECO:0000256" key="1">
    <source>
        <dbReference type="ARBA" id="ARBA00006596"/>
    </source>
</evidence>
<name>A0ABD2PXX2_9PLAT</name>
<evidence type="ECO:0000313" key="3">
    <source>
        <dbReference type="EMBL" id="KAL3312278.1"/>
    </source>
</evidence>
<dbReference type="AlphaFoldDB" id="A0ABD2PXX2"/>
<sequence>MLVAQHSSSQLLQMIVDAKRCTSSHQIVFVISPQSIASFSAAVLDQENYAAMAVKFASWLGPEKCDNLYHMQVRVKSFIKQLLTRAVKPLELMLIDSSIGRDIALQESCLEFDQRIQDYPLLCGICPGFVCYAEKSYEGDLEADKNSFSLLRHLSRVRSPQQIVASLVKTQLKSPYTLISVMPCFDKKLEASRAQFCDPKPEVDLVLGTNEFLQYLQDVPLEDAIGEVDDLSSKLNLGSEMNWWSECYRHGGTRSGGYLHSVFCHASAKMGLAIAGDEVASDEKVLVRNLANKDIQEFILFQDKQTRDDAEKFLSETVTRSFYRNLCRQKPALPKACLVFLLATGFRNIQNMVTEMKRSWKKRQSCLDQDDPLFDYAEVMACPSGCINGGAQLKSTNSNLVNNVYDSSRRIMESKVNYNRDDQSAFTTDYKHVPKIEIIRSSSLAW</sequence>
<dbReference type="Gene3D" id="3.40.950.10">
    <property type="entry name" value="Fe-only Hydrogenase (Larger Subunit), Chain L, domain 3"/>
    <property type="match status" value="1"/>
</dbReference>
<dbReference type="PANTHER" id="PTHR11615">
    <property type="entry name" value="NITRATE, FORMATE, IRON DEHYDROGENASE"/>
    <property type="match status" value="1"/>
</dbReference>
<keyword evidence="4" id="KW-1185">Reference proteome</keyword>
<dbReference type="Gene3D" id="3.40.50.1780">
    <property type="match status" value="1"/>
</dbReference>
<dbReference type="InterPro" id="IPR004108">
    <property type="entry name" value="Fe_hydrogenase_lsu_C"/>
</dbReference>
<dbReference type="InterPro" id="IPR050340">
    <property type="entry name" value="Cytosolic_Fe-S_CAF"/>
</dbReference>
<reference evidence="3 4" key="1">
    <citation type="submission" date="2024-11" db="EMBL/GenBank/DDBJ databases">
        <title>Adaptive evolution of stress response genes in parasites aligns with host niche diversity.</title>
        <authorList>
            <person name="Hahn C."/>
            <person name="Resl P."/>
        </authorList>
    </citation>
    <scope>NUCLEOTIDE SEQUENCE [LARGE SCALE GENOMIC DNA]</scope>
    <source>
        <strain evidence="3">EGGRZ-B1_66</strain>
        <tissue evidence="3">Body</tissue>
    </source>
</reference>
<feature type="domain" description="Iron hydrogenase large subunit C-terminal" evidence="2">
    <location>
        <begin position="94"/>
        <end position="390"/>
    </location>
</feature>
<protein>
    <recommendedName>
        <fullName evidence="2">Iron hydrogenase large subunit C-terminal domain-containing protein</fullName>
    </recommendedName>
</protein>
<dbReference type="InterPro" id="IPR009016">
    <property type="entry name" value="Fe_hydrogenase"/>
</dbReference>
<evidence type="ECO:0000259" key="2">
    <source>
        <dbReference type="Pfam" id="PF02906"/>
    </source>
</evidence>
<dbReference type="Pfam" id="PF02906">
    <property type="entry name" value="Fe_hyd_lg_C"/>
    <property type="match status" value="1"/>
</dbReference>
<dbReference type="EMBL" id="JBJKFK010001767">
    <property type="protein sequence ID" value="KAL3312278.1"/>
    <property type="molecule type" value="Genomic_DNA"/>
</dbReference>
<comment type="caution">
    <text evidence="3">The sequence shown here is derived from an EMBL/GenBank/DDBJ whole genome shotgun (WGS) entry which is preliminary data.</text>
</comment>
<accession>A0ABD2PXX2</accession>
<dbReference type="SUPFAM" id="SSF53920">
    <property type="entry name" value="Fe-only hydrogenase"/>
    <property type="match status" value="1"/>
</dbReference>
<evidence type="ECO:0000313" key="4">
    <source>
        <dbReference type="Proteomes" id="UP001626550"/>
    </source>
</evidence>
<dbReference type="Proteomes" id="UP001626550">
    <property type="component" value="Unassembled WGS sequence"/>
</dbReference>
<comment type="similarity">
    <text evidence="1">Belongs to the NARF family.</text>
</comment>
<gene>
    <name evidence="3" type="ORF">Ciccas_009129</name>
</gene>